<dbReference type="GO" id="GO:0015658">
    <property type="term" value="F:branched-chain amino acid transmembrane transporter activity"/>
    <property type="evidence" value="ECO:0007669"/>
    <property type="project" value="InterPro"/>
</dbReference>
<feature type="transmembrane region" description="Helical" evidence="6">
    <location>
        <begin position="274"/>
        <end position="292"/>
    </location>
</feature>
<feature type="transmembrane region" description="Helical" evidence="6">
    <location>
        <begin position="161"/>
        <end position="186"/>
    </location>
</feature>
<evidence type="ECO:0000256" key="4">
    <source>
        <dbReference type="ARBA" id="ARBA00022989"/>
    </source>
</evidence>
<feature type="transmembrane region" description="Helical" evidence="6">
    <location>
        <begin position="489"/>
        <end position="510"/>
    </location>
</feature>
<feature type="transmembrane region" description="Helical" evidence="6">
    <location>
        <begin position="24"/>
        <end position="41"/>
    </location>
</feature>
<evidence type="ECO:0000313" key="8">
    <source>
        <dbReference type="EMBL" id="VFS62752.1"/>
    </source>
</evidence>
<evidence type="ECO:0000256" key="6">
    <source>
        <dbReference type="SAM" id="Phobius"/>
    </source>
</evidence>
<dbReference type="PANTHER" id="PTHR30482">
    <property type="entry name" value="HIGH-AFFINITY BRANCHED-CHAIN AMINO ACID TRANSPORT SYSTEM PERMEASE"/>
    <property type="match status" value="1"/>
</dbReference>
<dbReference type="InterPro" id="IPR021807">
    <property type="entry name" value="LivHM_N"/>
</dbReference>
<dbReference type="NCBIfam" id="NF008450">
    <property type="entry name" value="PRK11301.1"/>
    <property type="match status" value="1"/>
</dbReference>
<dbReference type="CDD" id="cd06582">
    <property type="entry name" value="TM_PBP1_LivH_like"/>
    <property type="match status" value="1"/>
</dbReference>
<comment type="subcellular location">
    <subcellularLocation>
        <location evidence="1">Cell inner membrane</location>
        <topology evidence="1">Multi-pass membrane protein</topology>
    </subcellularLocation>
</comment>
<evidence type="ECO:0000256" key="3">
    <source>
        <dbReference type="ARBA" id="ARBA00022692"/>
    </source>
</evidence>
<dbReference type="CDD" id="cd06581">
    <property type="entry name" value="TM_PBP1_LivM_like"/>
    <property type="match status" value="1"/>
</dbReference>
<protein>
    <submittedName>
        <fullName evidence="8">LIV-I protein H</fullName>
    </submittedName>
</protein>
<dbReference type="GO" id="GO:0005886">
    <property type="term" value="C:plasma membrane"/>
    <property type="evidence" value="ECO:0007669"/>
    <property type="project" value="UniProtKB-SubCell"/>
</dbReference>
<name>A0A485APK6_KLUCR</name>
<accession>A0A485APK6</accession>
<dbReference type="InterPro" id="IPR001851">
    <property type="entry name" value="ABC_transp_permease"/>
</dbReference>
<feature type="domain" description="High-affinity branched-chain amino acid transport system permease LivHM N-terminal" evidence="7">
    <location>
        <begin position="233"/>
        <end position="330"/>
    </location>
</feature>
<evidence type="ECO:0000256" key="2">
    <source>
        <dbReference type="ARBA" id="ARBA00022475"/>
    </source>
</evidence>
<keyword evidence="2" id="KW-1003">Cell membrane</keyword>
<organism evidence="8 9">
    <name type="scientific">Kluyvera cryocrescens</name>
    <name type="common">Kluyvera citrophila</name>
    <dbReference type="NCBI Taxonomy" id="580"/>
    <lineage>
        <taxon>Bacteria</taxon>
        <taxon>Pseudomonadati</taxon>
        <taxon>Pseudomonadota</taxon>
        <taxon>Gammaproteobacteria</taxon>
        <taxon>Enterobacterales</taxon>
        <taxon>Enterobacteriaceae</taxon>
        <taxon>Kluyvera</taxon>
    </lineage>
</organism>
<feature type="transmembrane region" description="Helical" evidence="6">
    <location>
        <begin position="123"/>
        <end position="149"/>
    </location>
</feature>
<feature type="transmembrane region" description="Helical" evidence="6">
    <location>
        <begin position="233"/>
        <end position="253"/>
    </location>
</feature>
<dbReference type="Pfam" id="PF02653">
    <property type="entry name" value="BPD_transp_2"/>
    <property type="match status" value="2"/>
</dbReference>
<feature type="transmembrane region" description="Helical" evidence="6">
    <location>
        <begin position="77"/>
        <end position="94"/>
    </location>
</feature>
<feature type="transmembrane region" description="Helical" evidence="6">
    <location>
        <begin position="389"/>
        <end position="411"/>
    </location>
</feature>
<feature type="transmembrane region" description="Helical" evidence="6">
    <location>
        <begin position="346"/>
        <end position="369"/>
    </location>
</feature>
<evidence type="ECO:0000259" key="7">
    <source>
        <dbReference type="Pfam" id="PF11862"/>
    </source>
</evidence>
<dbReference type="PANTHER" id="PTHR30482:SF20">
    <property type="entry name" value="HIGH-AFFINITY BRANCHED-CHAIN AMINO ACID TRANSPORT SYSTEM PERMEASE PROTEIN LIVM"/>
    <property type="match status" value="1"/>
</dbReference>
<dbReference type="EMBL" id="CAADJD010000017">
    <property type="protein sequence ID" value="VFS62752.1"/>
    <property type="molecule type" value="Genomic_DNA"/>
</dbReference>
<sequence length="653" mass="70373">MIASAYGWSIERVAYRPVRNSKRLIALISAIGMSIFLQNYVSLTEGSRDIALPSLFNGQWIVGSSENFSASITTMQLVIWVVTFVAMLALTLFIRYSRMGRACRACAEDLKMASLLGINTDRVIALTFVIGAAMAAVAGVLLGQFYGVINPYIGFMAGMKAFTAAVLGGIGSIPGAMIGGLILGIAEALSSAYLSTEYKDVVSFALLIVVAAGDADRHPGSPGGRESMKPMQFAMALLSAAMFFVLAGVFMGVQLQLDGTKLVVGSAADIRWQWIFIGTAVVFFFQMLRPLFQKGLKSVSGPKFILPAIDGSTVKQKLFLIALLVIAVAWPFMVSRGTVDIATLTMIYIILGLGLNVVVGLSGLLVLGYGGFYAIGAYTFALLNHYYGLGFWTCLPLAGLVSAAAGFLLGFPVLRLRGDYLAIVTLGFGEIVRILLLNNTEVTGGPNGISQIPKPTFFGLEFSRSAREGGWDTFSNFFGVKYDPSDRVIFLYLVALLLVVLSLFVINRLLRMPLGRAWEALREDEIACRSLGLSPTRIKLTAFTISAAFAGFAGTLFAARQGFVSPESFTFAESAFVLAIVVLGGMGSQFAVILAAILLVVSRELMRDFNEYSMLMLGGLMVLMMIWRPQGLLPMTRPQLKMKNGKAKEGEQA</sequence>
<feature type="transmembrane region" description="Helical" evidence="6">
    <location>
        <begin position="612"/>
        <end position="630"/>
    </location>
</feature>
<dbReference type="AlphaFoldDB" id="A0A485APK6"/>
<proteinExistence type="predicted"/>
<evidence type="ECO:0000256" key="1">
    <source>
        <dbReference type="ARBA" id="ARBA00004429"/>
    </source>
</evidence>
<dbReference type="InterPro" id="IPR043428">
    <property type="entry name" value="LivM-like"/>
</dbReference>
<dbReference type="NCBIfam" id="NF008011">
    <property type="entry name" value="PRK10740.1"/>
    <property type="match status" value="1"/>
</dbReference>
<keyword evidence="3 6" id="KW-0812">Transmembrane</keyword>
<keyword evidence="5 6" id="KW-0472">Membrane</keyword>
<dbReference type="Pfam" id="PF11862">
    <property type="entry name" value="DUF3382"/>
    <property type="match status" value="1"/>
</dbReference>
<keyword evidence="4 6" id="KW-1133">Transmembrane helix</keyword>
<gene>
    <name evidence="8" type="primary">livH_1</name>
    <name evidence="8" type="ORF">NCTC12993_02251</name>
</gene>
<feature type="transmembrane region" description="Helical" evidence="6">
    <location>
        <begin position="575"/>
        <end position="600"/>
    </location>
</feature>
<feature type="transmembrane region" description="Helical" evidence="6">
    <location>
        <begin position="318"/>
        <end position="334"/>
    </location>
</feature>
<evidence type="ECO:0000256" key="5">
    <source>
        <dbReference type="ARBA" id="ARBA00023136"/>
    </source>
</evidence>
<keyword evidence="9" id="KW-1185">Reference proteome</keyword>
<reference evidence="8 9" key="1">
    <citation type="submission" date="2019-03" db="EMBL/GenBank/DDBJ databases">
        <authorList>
            <consortium name="Pathogen Informatics"/>
        </authorList>
    </citation>
    <scope>NUCLEOTIDE SEQUENCE [LARGE SCALE GENOMIC DNA]</scope>
    <source>
        <strain evidence="8 9">NCTC12993</strain>
    </source>
</reference>
<dbReference type="Proteomes" id="UP000401081">
    <property type="component" value="Unassembled WGS sequence"/>
</dbReference>
<feature type="transmembrane region" description="Helical" evidence="6">
    <location>
        <begin position="540"/>
        <end position="563"/>
    </location>
</feature>
<evidence type="ECO:0000313" key="9">
    <source>
        <dbReference type="Proteomes" id="UP000401081"/>
    </source>
</evidence>